<comment type="similarity">
    <text evidence="1">Belongs to the short-chain dehydrogenases/reductases (SDR) family.</text>
</comment>
<dbReference type="EMBL" id="JARAYU010000020">
    <property type="protein sequence ID" value="MDX3705663.1"/>
    <property type="molecule type" value="Genomic_DNA"/>
</dbReference>
<proteinExistence type="inferred from homology"/>
<dbReference type="PANTHER" id="PTHR24321">
    <property type="entry name" value="DEHYDROGENASES, SHORT CHAIN"/>
    <property type="match status" value="1"/>
</dbReference>
<sequence length="279" mass="28197">MVEQLPDRGGDVVVVTGAGGMGVAIARRLGSGRTVLLADASRGQLDRAVRALRDEGYAVRGVLTDVSDRKSVDELAAEAAGAGRVAAVVHTAGVSAVQGSAKTILEVDLLGTAHVIDAFEAVATPGTAMVCVSSMAGHVASLGPEDEAALATAPVEELLGIGAVEAVGDSPTRAYIVSKRANHVRVEAAALAWSRRGARINSVSPGVIATAMSKAEAEGPSGAHMLAMLEASGAGRTGTPAEIADAVAFLVGPEARYITGTDLLVDGGQAAWLRRHRPA</sequence>
<dbReference type="NCBIfam" id="NF005395">
    <property type="entry name" value="PRK06940.1"/>
    <property type="match status" value="1"/>
</dbReference>
<dbReference type="Gene3D" id="3.40.50.720">
    <property type="entry name" value="NAD(P)-binding Rossmann-like Domain"/>
    <property type="match status" value="1"/>
</dbReference>
<dbReference type="PRINTS" id="PR00081">
    <property type="entry name" value="GDHRDH"/>
</dbReference>
<dbReference type="PANTHER" id="PTHR24321:SF8">
    <property type="entry name" value="ESTRADIOL 17-BETA-DEHYDROGENASE 8-RELATED"/>
    <property type="match status" value="1"/>
</dbReference>
<dbReference type="Pfam" id="PF00106">
    <property type="entry name" value="adh_short"/>
    <property type="match status" value="1"/>
</dbReference>
<protein>
    <submittedName>
        <fullName evidence="3">SDR family oxidoreductase</fullName>
    </submittedName>
</protein>
<organism evidence="3 4">
    <name type="scientific">Streptomyces europaeiscabiei</name>
    <dbReference type="NCBI Taxonomy" id="146819"/>
    <lineage>
        <taxon>Bacteria</taxon>
        <taxon>Bacillati</taxon>
        <taxon>Actinomycetota</taxon>
        <taxon>Actinomycetes</taxon>
        <taxon>Kitasatosporales</taxon>
        <taxon>Streptomycetaceae</taxon>
        <taxon>Streptomyces</taxon>
    </lineage>
</organism>
<evidence type="ECO:0000313" key="4">
    <source>
        <dbReference type="Proteomes" id="UP001271274"/>
    </source>
</evidence>
<gene>
    <name evidence="3" type="ORF">PV662_39145</name>
</gene>
<keyword evidence="4" id="KW-1185">Reference proteome</keyword>
<dbReference type="InterPro" id="IPR036291">
    <property type="entry name" value="NAD(P)-bd_dom_sf"/>
</dbReference>
<evidence type="ECO:0000256" key="2">
    <source>
        <dbReference type="ARBA" id="ARBA00023002"/>
    </source>
</evidence>
<dbReference type="InterPro" id="IPR002347">
    <property type="entry name" value="SDR_fam"/>
</dbReference>
<keyword evidence="2" id="KW-0560">Oxidoreductase</keyword>
<evidence type="ECO:0000256" key="1">
    <source>
        <dbReference type="ARBA" id="ARBA00006484"/>
    </source>
</evidence>
<evidence type="ECO:0000313" key="3">
    <source>
        <dbReference type="EMBL" id="MDX3705663.1"/>
    </source>
</evidence>
<accession>A0ABU4NRE7</accession>
<dbReference type="Pfam" id="PF13561">
    <property type="entry name" value="adh_short_C2"/>
    <property type="match status" value="1"/>
</dbReference>
<dbReference type="SUPFAM" id="SSF51735">
    <property type="entry name" value="NAD(P)-binding Rossmann-fold domains"/>
    <property type="match status" value="1"/>
</dbReference>
<dbReference type="RefSeq" id="WP_319063485.1">
    <property type="nucleotide sequence ID" value="NZ_JARAUS010000348.1"/>
</dbReference>
<reference evidence="3 4" key="1">
    <citation type="journal article" date="2023" name="Microb. Genom.">
        <title>Mesoterricola silvestris gen. nov., sp. nov., Mesoterricola sediminis sp. nov., Geothrix oryzae sp. nov., Geothrix edaphica sp. nov., Geothrix rubra sp. nov., and Geothrix limicola sp. nov., six novel members of Acidobacteriota isolated from soils.</title>
        <authorList>
            <person name="Weisberg A.J."/>
            <person name="Pearce E."/>
            <person name="Kramer C.G."/>
            <person name="Chang J.H."/>
            <person name="Clarke C.R."/>
        </authorList>
    </citation>
    <scope>NUCLEOTIDE SEQUENCE [LARGE SCALE GENOMIC DNA]</scope>
    <source>
        <strain evidence="3 4">ID09-01A</strain>
    </source>
</reference>
<name>A0ABU4NRE7_9ACTN</name>
<dbReference type="Proteomes" id="UP001271274">
    <property type="component" value="Unassembled WGS sequence"/>
</dbReference>
<comment type="caution">
    <text evidence="3">The sequence shown here is derived from an EMBL/GenBank/DDBJ whole genome shotgun (WGS) entry which is preliminary data.</text>
</comment>